<evidence type="ECO:0000313" key="2">
    <source>
        <dbReference type="EMBL" id="GIY75650.1"/>
    </source>
</evidence>
<protein>
    <submittedName>
        <fullName evidence="2">Uncharacterized protein</fullName>
    </submittedName>
</protein>
<proteinExistence type="predicted"/>
<comment type="caution">
    <text evidence="2">The sequence shown here is derived from an EMBL/GenBank/DDBJ whole genome shotgun (WGS) entry which is preliminary data.</text>
</comment>
<dbReference type="Proteomes" id="UP001054837">
    <property type="component" value="Unassembled WGS sequence"/>
</dbReference>
<dbReference type="EMBL" id="BPLQ01013881">
    <property type="protein sequence ID" value="GIY75650.1"/>
    <property type="molecule type" value="Genomic_DNA"/>
</dbReference>
<keyword evidence="4" id="KW-1185">Reference proteome</keyword>
<evidence type="ECO:0000313" key="4">
    <source>
        <dbReference type="Proteomes" id="UP001054837"/>
    </source>
</evidence>
<dbReference type="EMBL" id="BPLQ01013881">
    <property type="protein sequence ID" value="GIY75696.1"/>
    <property type="molecule type" value="Genomic_DNA"/>
</dbReference>
<name>A0AAV4W0N2_9ARAC</name>
<sequence length="106" mass="11992">MGNSGINNKFYPKQPESQMSDKKQYYSKIPKVEHGREITIHRDSAQTSRWTVPFFRAAVMKQLAKGKCPKCKSCTSSSPSILNHMNFYNISIDGHLTSVVNLISLI</sequence>
<dbReference type="AlphaFoldDB" id="A0AAV4W0N2"/>
<organism evidence="2 4">
    <name type="scientific">Caerostris darwini</name>
    <dbReference type="NCBI Taxonomy" id="1538125"/>
    <lineage>
        <taxon>Eukaryota</taxon>
        <taxon>Metazoa</taxon>
        <taxon>Ecdysozoa</taxon>
        <taxon>Arthropoda</taxon>
        <taxon>Chelicerata</taxon>
        <taxon>Arachnida</taxon>
        <taxon>Araneae</taxon>
        <taxon>Araneomorphae</taxon>
        <taxon>Entelegynae</taxon>
        <taxon>Araneoidea</taxon>
        <taxon>Araneidae</taxon>
        <taxon>Caerostris</taxon>
    </lineage>
</organism>
<evidence type="ECO:0000313" key="3">
    <source>
        <dbReference type="EMBL" id="GIY75696.1"/>
    </source>
</evidence>
<reference evidence="2 4" key="1">
    <citation type="submission" date="2021-06" db="EMBL/GenBank/DDBJ databases">
        <title>Caerostris darwini draft genome.</title>
        <authorList>
            <person name="Kono N."/>
            <person name="Arakawa K."/>
        </authorList>
    </citation>
    <scope>NUCLEOTIDE SEQUENCE [LARGE SCALE GENOMIC DNA]</scope>
</reference>
<accession>A0AAV4W0N2</accession>
<gene>
    <name evidence="2" type="ORF">CDAR_560251</name>
    <name evidence="3" type="ORF">CDAR_560511</name>
</gene>
<evidence type="ECO:0000256" key="1">
    <source>
        <dbReference type="SAM" id="MobiDB-lite"/>
    </source>
</evidence>
<feature type="region of interest" description="Disordered" evidence="1">
    <location>
        <begin position="1"/>
        <end position="22"/>
    </location>
</feature>